<dbReference type="InterPro" id="IPR000863">
    <property type="entry name" value="Sulfotransferase_dom"/>
</dbReference>
<comment type="similarity">
    <text evidence="1">Belongs to the sulfotransferase 1 family.</text>
</comment>
<name>A0A0L0CQL2_LUCCU</name>
<keyword evidence="5" id="KW-1185">Reference proteome</keyword>
<dbReference type="Proteomes" id="UP000037069">
    <property type="component" value="Unassembled WGS sequence"/>
</dbReference>
<comment type="caution">
    <text evidence="4">The sequence shown here is derived from an EMBL/GenBank/DDBJ whole genome shotgun (WGS) entry which is preliminary data.</text>
</comment>
<feature type="domain" description="Sulfotransferase" evidence="3">
    <location>
        <begin position="61"/>
        <end position="315"/>
    </location>
</feature>
<evidence type="ECO:0000313" key="4">
    <source>
        <dbReference type="EMBL" id="KNC34648.1"/>
    </source>
</evidence>
<dbReference type="PANTHER" id="PTHR11783">
    <property type="entry name" value="SULFOTRANSFERASE SULT"/>
    <property type="match status" value="1"/>
</dbReference>
<dbReference type="SUPFAM" id="SSF52540">
    <property type="entry name" value="P-loop containing nucleoside triphosphate hydrolases"/>
    <property type="match status" value="1"/>
</dbReference>
<protein>
    <recommendedName>
        <fullName evidence="3">Sulfotransferase domain-containing protein</fullName>
    </recommendedName>
</protein>
<gene>
    <name evidence="4" type="ORF">FF38_10179</name>
</gene>
<dbReference type="OMA" id="CSHISEI"/>
<evidence type="ECO:0000256" key="2">
    <source>
        <dbReference type="ARBA" id="ARBA00022679"/>
    </source>
</evidence>
<dbReference type="OrthoDB" id="205623at2759"/>
<accession>A0A0L0CQL2</accession>
<evidence type="ECO:0000313" key="5">
    <source>
        <dbReference type="Proteomes" id="UP000037069"/>
    </source>
</evidence>
<evidence type="ECO:0000259" key="3">
    <source>
        <dbReference type="Pfam" id="PF00685"/>
    </source>
</evidence>
<dbReference type="EMBL" id="JRES01000039">
    <property type="protein sequence ID" value="KNC34648.1"/>
    <property type="molecule type" value="Genomic_DNA"/>
</dbReference>
<proteinExistence type="inferred from homology"/>
<dbReference type="Pfam" id="PF00685">
    <property type="entry name" value="Sulfotransfer_1"/>
    <property type="match status" value="1"/>
</dbReference>
<sequence length="327" mass="38827">MFSVRRRCSLNIDKRQNRPFVEITANGSNIPLRGENWQERWCSLPISEEYFKRLYEFEVKDDDLYVVTFPKCGTTWIQEACWLLVNNLNFAKANAEDLPFRSVFMDLSALYTNIPKNTIDLAEQAASPRVLKSHLPAHLIPKQIWQKKSKIVYCARNPKDMVVSYFHFHRGLGTWQGDINEFVEDLINNDIMYCPYWEHIMDFWRMRQEQNIFFTTYEDMKRDLRSVLIQLNQFLERPELSEEQLQQLEKHLSFEQMKANKRVNPTFNIKSGHGSPNVRADFEFMRRGVVGSHKDELTPEIQKKLDDWIAEHLKKINIKLEDIFGII</sequence>
<reference evidence="4 5" key="1">
    <citation type="journal article" date="2015" name="Nat. Commun.">
        <title>Lucilia cuprina genome unlocks parasitic fly biology to underpin future interventions.</title>
        <authorList>
            <person name="Anstead C.A."/>
            <person name="Korhonen P.K."/>
            <person name="Young N.D."/>
            <person name="Hall R.S."/>
            <person name="Jex A.R."/>
            <person name="Murali S.C."/>
            <person name="Hughes D.S."/>
            <person name="Lee S.F."/>
            <person name="Perry T."/>
            <person name="Stroehlein A.J."/>
            <person name="Ansell B.R."/>
            <person name="Breugelmans B."/>
            <person name="Hofmann A."/>
            <person name="Qu J."/>
            <person name="Dugan S."/>
            <person name="Lee S.L."/>
            <person name="Chao H."/>
            <person name="Dinh H."/>
            <person name="Han Y."/>
            <person name="Doddapaneni H.V."/>
            <person name="Worley K.C."/>
            <person name="Muzny D.M."/>
            <person name="Ioannidis P."/>
            <person name="Waterhouse R.M."/>
            <person name="Zdobnov E.M."/>
            <person name="James P.J."/>
            <person name="Bagnall N.H."/>
            <person name="Kotze A.C."/>
            <person name="Gibbs R.A."/>
            <person name="Richards S."/>
            <person name="Batterham P."/>
            <person name="Gasser R.B."/>
        </authorList>
    </citation>
    <scope>NUCLEOTIDE SEQUENCE [LARGE SCALE GENOMIC DNA]</scope>
    <source>
        <strain evidence="4 5">LS</strain>
        <tissue evidence="4">Full body</tissue>
    </source>
</reference>
<keyword evidence="2" id="KW-0808">Transferase</keyword>
<dbReference type="GO" id="GO:0008146">
    <property type="term" value="F:sulfotransferase activity"/>
    <property type="evidence" value="ECO:0007669"/>
    <property type="project" value="InterPro"/>
</dbReference>
<organism evidence="4 5">
    <name type="scientific">Lucilia cuprina</name>
    <name type="common">Green bottle fly</name>
    <name type="synonym">Australian sheep blowfly</name>
    <dbReference type="NCBI Taxonomy" id="7375"/>
    <lineage>
        <taxon>Eukaryota</taxon>
        <taxon>Metazoa</taxon>
        <taxon>Ecdysozoa</taxon>
        <taxon>Arthropoda</taxon>
        <taxon>Hexapoda</taxon>
        <taxon>Insecta</taxon>
        <taxon>Pterygota</taxon>
        <taxon>Neoptera</taxon>
        <taxon>Endopterygota</taxon>
        <taxon>Diptera</taxon>
        <taxon>Brachycera</taxon>
        <taxon>Muscomorpha</taxon>
        <taxon>Oestroidea</taxon>
        <taxon>Calliphoridae</taxon>
        <taxon>Luciliinae</taxon>
        <taxon>Lucilia</taxon>
    </lineage>
</organism>
<dbReference type="AlphaFoldDB" id="A0A0L0CQL2"/>
<evidence type="ECO:0000256" key="1">
    <source>
        <dbReference type="ARBA" id="ARBA00005771"/>
    </source>
</evidence>
<dbReference type="InterPro" id="IPR027417">
    <property type="entry name" value="P-loop_NTPase"/>
</dbReference>
<dbReference type="Gene3D" id="3.40.50.300">
    <property type="entry name" value="P-loop containing nucleotide triphosphate hydrolases"/>
    <property type="match status" value="1"/>
</dbReference>